<dbReference type="GO" id="GO:0019441">
    <property type="term" value="P:L-tryptophan catabolic process to kynurenine"/>
    <property type="evidence" value="ECO:0007669"/>
    <property type="project" value="InterPro"/>
</dbReference>
<proteinExistence type="inferred from homology"/>
<dbReference type="Gene3D" id="3.50.30.50">
    <property type="entry name" value="Putative cyclase"/>
    <property type="match status" value="1"/>
</dbReference>
<evidence type="ECO:0000256" key="1">
    <source>
        <dbReference type="ARBA" id="ARBA00007865"/>
    </source>
</evidence>
<protein>
    <recommendedName>
        <fullName evidence="4">Cyclase</fullName>
    </recommendedName>
</protein>
<dbReference type="SUPFAM" id="SSF102198">
    <property type="entry name" value="Putative cyclase"/>
    <property type="match status" value="1"/>
</dbReference>
<comment type="similarity">
    <text evidence="1">Belongs to the Cyclase 1 superfamily.</text>
</comment>
<dbReference type="InterPro" id="IPR037175">
    <property type="entry name" value="KFase_sf"/>
</dbReference>
<dbReference type="PANTHER" id="PTHR34861">
    <property type="match status" value="1"/>
</dbReference>
<sequence length="308" mass="33096">MDDTSLPSLSSAMKLQQYHFKPENFYQRQQTYPTHNIILTMGVLDLLNNNLRILDLSVPLENGMPSSGAHPEFHMALVRRHGDKRRPGAGGGTSANDLIVTGGHVGTHIDAIGHVARDGLLHGGVDAMEAMRGGRFNKFGVETIEPMICRGVLLDIPALKGVEHLEAGYGVTPEDLEQALGETELRKGDVALVRTGWLKLYHDERAFLGEETGVPGVTGAAEWLVSKGGRAAGTDTTAFDQVVPGPSRLARPAHGVLLWQNAVHIVELLDLEELAAARVKEFLFVLAPLKPVGATGSPIRPLAIVDGP</sequence>
<dbReference type="EMBL" id="JAKLMC020000011">
    <property type="protein sequence ID" value="KAK5953660.1"/>
    <property type="molecule type" value="Genomic_DNA"/>
</dbReference>
<reference evidence="2 3" key="1">
    <citation type="submission" date="2022-12" db="EMBL/GenBank/DDBJ databases">
        <title>Genomic features and morphological characterization of a novel Knufia sp. strain isolated from spacecraft assembly facility.</title>
        <authorList>
            <person name="Teixeira M."/>
            <person name="Chander A.M."/>
            <person name="Stajich J.E."/>
            <person name="Venkateswaran K."/>
        </authorList>
    </citation>
    <scope>NUCLEOTIDE SEQUENCE [LARGE SCALE GENOMIC DNA]</scope>
    <source>
        <strain evidence="2 3">FJI-L2-BK-P2</strain>
    </source>
</reference>
<dbReference type="InterPro" id="IPR007325">
    <property type="entry name" value="KFase/CYL"/>
</dbReference>
<organism evidence="2 3">
    <name type="scientific">Knufia fluminis</name>
    <dbReference type="NCBI Taxonomy" id="191047"/>
    <lineage>
        <taxon>Eukaryota</taxon>
        <taxon>Fungi</taxon>
        <taxon>Dikarya</taxon>
        <taxon>Ascomycota</taxon>
        <taxon>Pezizomycotina</taxon>
        <taxon>Eurotiomycetes</taxon>
        <taxon>Chaetothyriomycetidae</taxon>
        <taxon>Chaetothyriales</taxon>
        <taxon>Trichomeriaceae</taxon>
        <taxon>Knufia</taxon>
    </lineage>
</organism>
<evidence type="ECO:0000313" key="3">
    <source>
        <dbReference type="Proteomes" id="UP001316803"/>
    </source>
</evidence>
<evidence type="ECO:0008006" key="4">
    <source>
        <dbReference type="Google" id="ProtNLM"/>
    </source>
</evidence>
<name>A0AAN8I914_9EURO</name>
<evidence type="ECO:0000313" key="2">
    <source>
        <dbReference type="EMBL" id="KAK5953660.1"/>
    </source>
</evidence>
<comment type="caution">
    <text evidence="2">The sequence shown here is derived from an EMBL/GenBank/DDBJ whole genome shotgun (WGS) entry which is preliminary data.</text>
</comment>
<dbReference type="Pfam" id="PF04199">
    <property type="entry name" value="Cyclase"/>
    <property type="match status" value="1"/>
</dbReference>
<dbReference type="PANTHER" id="PTHR34861:SF10">
    <property type="entry name" value="CYCLASE"/>
    <property type="match status" value="1"/>
</dbReference>
<keyword evidence="3" id="KW-1185">Reference proteome</keyword>
<gene>
    <name evidence="2" type="ORF">OHC33_005604</name>
</gene>
<accession>A0AAN8I914</accession>
<dbReference type="Proteomes" id="UP001316803">
    <property type="component" value="Unassembled WGS sequence"/>
</dbReference>
<dbReference type="GO" id="GO:0004061">
    <property type="term" value="F:arylformamidase activity"/>
    <property type="evidence" value="ECO:0007669"/>
    <property type="project" value="InterPro"/>
</dbReference>
<dbReference type="AlphaFoldDB" id="A0AAN8I914"/>